<dbReference type="eggNOG" id="ENOG5031055">
    <property type="taxonomic scope" value="Bacteria"/>
</dbReference>
<organism evidence="1 2">
    <name type="scientific">Sphingomonas sanxanigenens DSM 19645 = NX02</name>
    <dbReference type="NCBI Taxonomy" id="1123269"/>
    <lineage>
        <taxon>Bacteria</taxon>
        <taxon>Pseudomonadati</taxon>
        <taxon>Pseudomonadota</taxon>
        <taxon>Alphaproteobacteria</taxon>
        <taxon>Sphingomonadales</taxon>
        <taxon>Sphingomonadaceae</taxon>
        <taxon>Sphingomonas</taxon>
    </lineage>
</organism>
<dbReference type="OrthoDB" id="7173828at2"/>
<name>W0AIR6_9SPHN</name>
<dbReference type="RefSeq" id="WP_025293707.1">
    <property type="nucleotide sequence ID" value="NZ_CP006644.1"/>
</dbReference>
<proteinExistence type="predicted"/>
<dbReference type="PATRIC" id="fig|1123269.5.peg.3796"/>
<protein>
    <submittedName>
        <fullName evidence="1">Uncharacterized protein</fullName>
    </submittedName>
</protein>
<dbReference type="EMBL" id="CP006644">
    <property type="protein sequence ID" value="AHE55540.1"/>
    <property type="molecule type" value="Genomic_DNA"/>
</dbReference>
<dbReference type="AlphaFoldDB" id="W0AIR6"/>
<dbReference type="Proteomes" id="UP000018851">
    <property type="component" value="Chromosome"/>
</dbReference>
<gene>
    <name evidence="1" type="ORF">NX02_19400</name>
</gene>
<dbReference type="KEGG" id="ssan:NX02_19400"/>
<sequence>MIDLPTDIGGVQATPRLLDFGGFLEPSLGGEVQRLNRLGSRFALSVTLPPLESDREGRIWVSRLLRGKTEGARWEYPLLDFDPGNPGSFVVNGAGQAGKQLAVRGGTSRYAFKEGQPLSIFIGGRHYLHFVDSQVIATASGTATIMITPMLRVPPADGDALHVARPMIEGLLMGDETQWQISADRLLAIAFEIHERR</sequence>
<accession>W0AIR6</accession>
<reference evidence="1 2" key="1">
    <citation type="submission" date="2013-07" db="EMBL/GenBank/DDBJ databases">
        <title>Completed genome of Sphingomonas sanxanigenens NX02.</title>
        <authorList>
            <person name="Ma T."/>
            <person name="Huang H."/>
            <person name="Wu M."/>
            <person name="Li X."/>
            <person name="Li G."/>
        </authorList>
    </citation>
    <scope>NUCLEOTIDE SEQUENCE [LARGE SCALE GENOMIC DNA]</scope>
    <source>
        <strain evidence="1 2">NX02</strain>
    </source>
</reference>
<keyword evidence="2" id="KW-1185">Reference proteome</keyword>
<dbReference type="STRING" id="1123269.NX02_19400"/>
<evidence type="ECO:0000313" key="2">
    <source>
        <dbReference type="Proteomes" id="UP000018851"/>
    </source>
</evidence>
<dbReference type="HOGENOM" id="CLU_1383400_0_0_5"/>
<evidence type="ECO:0000313" key="1">
    <source>
        <dbReference type="EMBL" id="AHE55540.1"/>
    </source>
</evidence>